<evidence type="ECO:0000256" key="8">
    <source>
        <dbReference type="ARBA" id="ARBA00022968"/>
    </source>
</evidence>
<evidence type="ECO:0000256" key="4">
    <source>
        <dbReference type="ARBA" id="ARBA00008661"/>
    </source>
</evidence>
<keyword evidence="6" id="KW-0808">Transferase</keyword>
<dbReference type="UniPathway" id="UPA00378"/>
<dbReference type="InterPro" id="IPR002659">
    <property type="entry name" value="Glyco_trans_31"/>
</dbReference>
<keyword evidence="5 13" id="KW-0328">Glycosyltransferase</keyword>
<dbReference type="GO" id="GO:0000139">
    <property type="term" value="C:Golgi membrane"/>
    <property type="evidence" value="ECO:0007669"/>
    <property type="project" value="UniProtKB-SubCell"/>
</dbReference>
<comment type="cofactor">
    <cofactor evidence="1 13">
        <name>Mn(2+)</name>
        <dbReference type="ChEBI" id="CHEBI:29035"/>
    </cofactor>
</comment>
<keyword evidence="7" id="KW-0812">Transmembrane</keyword>
<dbReference type="Pfam" id="PF01762">
    <property type="entry name" value="Galactosyl_T"/>
    <property type="match status" value="1"/>
</dbReference>
<reference evidence="14 15" key="1">
    <citation type="journal article" date="2014" name="Agronomy (Basel)">
        <title>A Draft Genome Sequence for Ensete ventricosum, the Drought-Tolerant Tree Against Hunger.</title>
        <authorList>
            <person name="Harrison J."/>
            <person name="Moore K.A."/>
            <person name="Paszkiewicz K."/>
            <person name="Jones T."/>
            <person name="Grant M."/>
            <person name="Ambacheew D."/>
            <person name="Muzemil S."/>
            <person name="Studholme D.J."/>
        </authorList>
    </citation>
    <scope>NUCLEOTIDE SEQUENCE [LARGE SCALE GENOMIC DNA]</scope>
</reference>
<organism evidence="14 15">
    <name type="scientific">Ensete ventricosum</name>
    <name type="common">Abyssinian banana</name>
    <name type="synonym">Musa ensete</name>
    <dbReference type="NCBI Taxonomy" id="4639"/>
    <lineage>
        <taxon>Eukaryota</taxon>
        <taxon>Viridiplantae</taxon>
        <taxon>Streptophyta</taxon>
        <taxon>Embryophyta</taxon>
        <taxon>Tracheophyta</taxon>
        <taxon>Spermatophyta</taxon>
        <taxon>Magnoliopsida</taxon>
        <taxon>Liliopsida</taxon>
        <taxon>Zingiberales</taxon>
        <taxon>Musaceae</taxon>
        <taxon>Ensete</taxon>
    </lineage>
</organism>
<name>A0A426ZV63_ENSVE</name>
<evidence type="ECO:0000256" key="2">
    <source>
        <dbReference type="ARBA" id="ARBA00004323"/>
    </source>
</evidence>
<keyword evidence="11" id="KW-0472">Membrane</keyword>
<keyword evidence="10 13" id="KW-0333">Golgi apparatus</keyword>
<protein>
    <recommendedName>
        <fullName evidence="13">Hexosyltransferase</fullName>
        <ecNumber evidence="13">2.4.1.-</ecNumber>
    </recommendedName>
</protein>
<evidence type="ECO:0000256" key="3">
    <source>
        <dbReference type="ARBA" id="ARBA00004922"/>
    </source>
</evidence>
<accession>A0A426ZV63</accession>
<comment type="similarity">
    <text evidence="4 13">Belongs to the glycosyltransferase 31 family.</text>
</comment>
<keyword evidence="12 13" id="KW-0464">Manganese</keyword>
<keyword evidence="9" id="KW-1133">Transmembrane helix</keyword>
<dbReference type="PANTHER" id="PTHR11214">
    <property type="entry name" value="BETA-1,3-N-ACETYLGLUCOSAMINYLTRANSFERASE"/>
    <property type="match status" value="1"/>
</dbReference>
<sequence length="232" mass="26920">MHHDFMFVDADEDNYKLPYKTVAFFKAAFNLFDADFYVKADDDIYLRPDRLATLLAKDRAHRLTYIGCMKKGPVITDRNMKWYESSGHLIGNEYFLHAHGPIYALSADIVAALASARNDSLRMFNNEDVTIGSWMLAMNVNHEDTKALCEPICTSTSIAVWSNPRCLGMYSCQNLLCGICIFAINYWFSKPWMHLNYNVKLWWQILSLPYVWLHPQLEASFFLVSDHKVDYM</sequence>
<dbReference type="EC" id="2.4.1.-" evidence="13"/>
<evidence type="ECO:0000256" key="6">
    <source>
        <dbReference type="ARBA" id="ARBA00022679"/>
    </source>
</evidence>
<comment type="caution">
    <text evidence="14">The sequence shown here is derived from an EMBL/GenBank/DDBJ whole genome shotgun (WGS) entry which is preliminary data.</text>
</comment>
<evidence type="ECO:0000313" key="15">
    <source>
        <dbReference type="Proteomes" id="UP000287651"/>
    </source>
</evidence>
<comment type="pathway">
    <text evidence="3">Protein modification; protein glycosylation.</text>
</comment>
<dbReference type="GO" id="GO:0008378">
    <property type="term" value="F:galactosyltransferase activity"/>
    <property type="evidence" value="ECO:0007669"/>
    <property type="project" value="TreeGrafter"/>
</dbReference>
<evidence type="ECO:0000313" key="14">
    <source>
        <dbReference type="EMBL" id="RRT67863.1"/>
    </source>
</evidence>
<dbReference type="Gene3D" id="3.90.550.50">
    <property type="match status" value="1"/>
</dbReference>
<comment type="subcellular location">
    <subcellularLocation>
        <location evidence="2 13">Golgi apparatus membrane</location>
        <topology evidence="2 13">Single-pass type II membrane protein</topology>
    </subcellularLocation>
</comment>
<dbReference type="AlphaFoldDB" id="A0A426ZV63"/>
<evidence type="ECO:0000256" key="13">
    <source>
        <dbReference type="RuleBase" id="RU363063"/>
    </source>
</evidence>
<evidence type="ECO:0000256" key="11">
    <source>
        <dbReference type="ARBA" id="ARBA00023136"/>
    </source>
</evidence>
<dbReference type="EMBL" id="AMZH03004887">
    <property type="protein sequence ID" value="RRT67863.1"/>
    <property type="molecule type" value="Genomic_DNA"/>
</dbReference>
<evidence type="ECO:0000256" key="12">
    <source>
        <dbReference type="ARBA" id="ARBA00023211"/>
    </source>
</evidence>
<evidence type="ECO:0000256" key="5">
    <source>
        <dbReference type="ARBA" id="ARBA00022676"/>
    </source>
</evidence>
<gene>
    <name evidence="14" type="ORF">B296_00011758</name>
</gene>
<dbReference type="PANTHER" id="PTHR11214:SF85">
    <property type="entry name" value="BETA-1,3-GALACTOSYLTRANSFERASE 12-RELATED"/>
    <property type="match status" value="1"/>
</dbReference>
<evidence type="ECO:0000256" key="10">
    <source>
        <dbReference type="ARBA" id="ARBA00023034"/>
    </source>
</evidence>
<evidence type="ECO:0000256" key="1">
    <source>
        <dbReference type="ARBA" id="ARBA00001936"/>
    </source>
</evidence>
<proteinExistence type="inferred from homology"/>
<dbReference type="Proteomes" id="UP000287651">
    <property type="component" value="Unassembled WGS sequence"/>
</dbReference>
<evidence type="ECO:0000256" key="7">
    <source>
        <dbReference type="ARBA" id="ARBA00022692"/>
    </source>
</evidence>
<evidence type="ECO:0000256" key="9">
    <source>
        <dbReference type="ARBA" id="ARBA00022989"/>
    </source>
</evidence>
<keyword evidence="8" id="KW-0735">Signal-anchor</keyword>